<dbReference type="SMART" id="SM00060">
    <property type="entry name" value="FN3"/>
    <property type="match status" value="2"/>
</dbReference>
<protein>
    <submittedName>
        <fullName evidence="8">Glycosidase</fullName>
    </submittedName>
</protein>
<dbReference type="SUPFAM" id="SSF81296">
    <property type="entry name" value="E set domains"/>
    <property type="match status" value="1"/>
</dbReference>
<evidence type="ECO:0000256" key="2">
    <source>
        <dbReference type="ARBA" id="ARBA00008061"/>
    </source>
</evidence>
<keyword evidence="5 8" id="KW-0326">Glycosidase</keyword>
<accession>A0A1M6V0W6</accession>
<dbReference type="GO" id="GO:0005975">
    <property type="term" value="P:carbohydrate metabolic process"/>
    <property type="evidence" value="ECO:0007669"/>
    <property type="project" value="InterPro"/>
</dbReference>
<dbReference type="SMART" id="SM00632">
    <property type="entry name" value="Aamy_C"/>
    <property type="match status" value="1"/>
</dbReference>
<dbReference type="PANTHER" id="PTHR10357:SF210">
    <property type="entry name" value="MALTODEXTRIN GLUCOSIDASE"/>
    <property type="match status" value="1"/>
</dbReference>
<organism evidence="8 9">
    <name type="scientific">Anaerocolumna jejuensis DSM 15929</name>
    <dbReference type="NCBI Taxonomy" id="1121322"/>
    <lineage>
        <taxon>Bacteria</taxon>
        <taxon>Bacillati</taxon>
        <taxon>Bacillota</taxon>
        <taxon>Clostridia</taxon>
        <taxon>Lachnospirales</taxon>
        <taxon>Lachnospiraceae</taxon>
        <taxon>Anaerocolumna</taxon>
    </lineage>
</organism>
<dbReference type="CDD" id="cd11338">
    <property type="entry name" value="AmyAc_CMD"/>
    <property type="match status" value="1"/>
</dbReference>
<keyword evidence="9" id="KW-1185">Reference proteome</keyword>
<dbReference type="InterPro" id="IPR054409">
    <property type="entry name" value="X25_BaPul-like"/>
</dbReference>
<dbReference type="STRING" id="1121322.SAMN02745136_03270"/>
<proteinExistence type="inferred from homology"/>
<dbReference type="InterPro" id="IPR003961">
    <property type="entry name" value="FN3_dom"/>
</dbReference>
<comment type="similarity">
    <text evidence="2">Belongs to the glycosyl hydrolase 13 family.</text>
</comment>
<dbReference type="InterPro" id="IPR036116">
    <property type="entry name" value="FN3_sf"/>
</dbReference>
<dbReference type="RefSeq" id="WP_073277846.1">
    <property type="nucleotide sequence ID" value="NZ_FRAC01000016.1"/>
</dbReference>
<dbReference type="SUPFAM" id="SSF51445">
    <property type="entry name" value="(Trans)glycosidases"/>
    <property type="match status" value="1"/>
</dbReference>
<evidence type="ECO:0000313" key="9">
    <source>
        <dbReference type="Proteomes" id="UP000184386"/>
    </source>
</evidence>
<feature type="domain" description="Fibronectin type-III" evidence="7">
    <location>
        <begin position="1577"/>
        <end position="1671"/>
    </location>
</feature>
<dbReference type="InterPro" id="IPR017853">
    <property type="entry name" value="GH"/>
</dbReference>
<dbReference type="CDD" id="cd02857">
    <property type="entry name" value="E_set_CDase_PDE_N"/>
    <property type="match status" value="1"/>
</dbReference>
<dbReference type="SUPFAM" id="SSF51011">
    <property type="entry name" value="Glycosyl hydrolase domain"/>
    <property type="match status" value="1"/>
</dbReference>
<evidence type="ECO:0000256" key="6">
    <source>
        <dbReference type="SAM" id="MobiDB-lite"/>
    </source>
</evidence>
<dbReference type="EMBL" id="FRAC01000016">
    <property type="protein sequence ID" value="SHK75157.1"/>
    <property type="molecule type" value="Genomic_DNA"/>
</dbReference>
<dbReference type="Gene3D" id="2.60.40.10">
    <property type="entry name" value="Immunoglobulins"/>
    <property type="match status" value="7"/>
</dbReference>
<dbReference type="InterPro" id="IPR006047">
    <property type="entry name" value="GH13_cat_dom"/>
</dbReference>
<evidence type="ECO:0000313" key="8">
    <source>
        <dbReference type="EMBL" id="SHK75157.1"/>
    </source>
</evidence>
<dbReference type="Pfam" id="PF22058">
    <property type="entry name" value="X25_BaPul_like"/>
    <property type="match status" value="3"/>
</dbReference>
<feature type="domain" description="Fibronectin type-III" evidence="7">
    <location>
        <begin position="1362"/>
        <end position="1450"/>
    </location>
</feature>
<sequence length="2215" mass="241284">MKAKQKEKRLVSFVLIVALLFTMVPSMTKALAEGNTPVRSVTDDVSGQIRGQTLPLSLYQGGNYEGTVNAVSGSALTVVVNGREKGITSWLEGNSGSVHVRYNSITGEVSNSVSNPDIFKSSATWAGSLDVLGTGLKSWAPEDTNGDLTYLGGGIYAKAFSFPALASDTALSYKVAYNHGWNQGEAGSNIDITIPAGSTGITIFADTNTGYIADSITAPALFQTISLIGTVREAGGDDWNTAYNGFDFKPISQNICLFDKTFQTAGTYEYKYFNRSQDKLADGDSKTLTIQTSGQRVLFLYDKANGALYDTVNDYNSIAGLLSFPLSGETETLPDTFTAQPGGSSVWRVTGALGSYDSWNPGNAKTVMSHLAGEYYAKSFVLPAGTYEFKFTKNGSWDNAIGSDGINNNARNFTMTLTEKSKVNFYLNDELEGKDKVRTNITSLEEQGIKQYVPVLSDSAWPRLTGDLQQALGEGANWAPDKAKQMFVDYYFNNSVYKIQRTLPKGNYECKVVFGDSWNSPNYGGPDDSSSNLSVKVLDTAADVTFSTDTSAASKVLTHNYKPKDSLYDGVINKAALFFDSRDITYKKPFGAVKENSEDVTFRIAAQAGDAQLVKLELIDYNGISRDFNMSVATVLNGKDYWEVTVPKETFHEIGIWSYKFIVIDGSTKYEYGDDGSSGGTGAVSEDGQTPYNLTVYDSSYKTPDWMKNAVVYQIFPDRFYDGDTSNNHAKDKDGSRGDKVQLFEGDKWSALPENPRQSEEANKPYYPNAATDGVWSNEFYGGDIKGIEEKLSYLKTLGVTAVYLNPVSWAASNHKYDATDYKHLDPMFGEPVYNIAGDASSGLNYEATKAASDKVYANFSKACREVGIHLISDGVFNHVGDDSIYFDRYEKYPEIGAYEYWSRVWQKVETDKLTQAEAEKAVKDYYKSSINPATGKKYTDADFCYINWFKVGPEKVYDDKTGKFVRYAYEGWWGYDSLPVITAVEAEQTSLTNDAYATIAGAHEYNNVNYRENVIGYDLNSSNVANVTEAMKSANSQRWLYMGSGGWRLDVAPDVSDDTWRQFRTAVKSAAGKTDINGNQIEDPVILGEEWNTATKYLLGDMFDSVMNYQFRAALQGFLVNGGDALDLNNALEVIRENYPREAWQAMLNLVDSHDTVRNITKLDNPTWEEENTKNAPDASDRAVKLQALTAIFQLSYPGAPTIYYGDEVGVTGTKDPDSRRTYPWERVTEQSDGSYKISDAYAGTYGDLFNSYVKAAQVRNAHLDLFATGEIKTAYAKGEVIAYARKSADEGGLSLINRSEKDADITADVKDFLPEGLTLKDELGSGITGTVADGKIVLHVPGLTGLMMVSATKLTALPLAPAGVTATASQGTTAAVNIKWSSVEGAEGYYVYRTLLEGTEAVLLNSIPVTGTEYTDNTVTNGTRYYYYIKSVKDGILSISSSVATAMPSFKITEVTVPTAVPEVTIGVGKKTGAIEVKVTVPGLTDNADYKVKDALGLTGLLGYYKEGSSRNSALFTRLRYEKDEGSAKVYSASFEPTEEGSYHYFARITVNNGYTYTESAESSMTAVSNFTQPAPGAPVLEQPVQESSRVTLKWSAAPGNQTGFEVYRAKALAGNSYEEKIAVLDGNVTGYTDFLVSNDTTYSYRVAAFNSEYNRSSSNTVTVTPKLTMVEVTIRLHIPDKVAPSATDNIYVAGDANGWNVSGWLLKKPSGATDNSIVEYTFKMMSGKKLQYKYTRGTWATEALTSKMEGDTTSPGNYGYSSTDTNISAAVTNQGGNKMLINDYVLRWVDMPIMITVPRTSYNGQDIKYTTTDSSFNLQACVPYGGIFTINGKNINSIQAGALDSYGNVRLNNIPLSVGENIFTLHIEPTEATKALPWLTDTGRITSQMTASVNIKITRTKGSDNENPGNNNNNNNGSGNSGNSGSNNSSSSDKKEPGIKDSNVSGWENIKKELKDLAESMTGGTVAEHNVNIAMNKEVAVPGAALSAIKGKNINLILDYGTYTWTINGKSIQDKTALAEEYNLAVSDVTNGNIRSDVTSAVNAALKHSGLKNKNIQLRQVEFAQDTNLPFTASVTLTVPVKYAGKYLFLNYYNKNTKKIENAGYGLGGKDGKVNLTIKHLSSVYVLTTVNPLLPALAAEKQLSVGETLKLKPSNLLEGAKVTFKLSGKGAAGISKYGTVKGLKNGTAIITTKVVQAGGTYTYKTKIIVKAK</sequence>
<comment type="cofactor">
    <cofactor evidence="1">
        <name>Ca(2+)</name>
        <dbReference type="ChEBI" id="CHEBI:29108"/>
    </cofactor>
</comment>
<dbReference type="SUPFAM" id="SSF49265">
    <property type="entry name" value="Fibronectin type III"/>
    <property type="match status" value="2"/>
</dbReference>
<evidence type="ECO:0000256" key="1">
    <source>
        <dbReference type="ARBA" id="ARBA00001913"/>
    </source>
</evidence>
<evidence type="ECO:0000259" key="7">
    <source>
        <dbReference type="PROSITE" id="PS50853"/>
    </source>
</evidence>
<dbReference type="Proteomes" id="UP000184386">
    <property type="component" value="Unassembled WGS sequence"/>
</dbReference>
<evidence type="ECO:0000256" key="4">
    <source>
        <dbReference type="ARBA" id="ARBA00022801"/>
    </source>
</evidence>
<dbReference type="InterPro" id="IPR004185">
    <property type="entry name" value="Glyco_hydro_13_lg-like_dom"/>
</dbReference>
<dbReference type="InterPro" id="IPR013783">
    <property type="entry name" value="Ig-like_fold"/>
</dbReference>
<keyword evidence="4" id="KW-0378">Hydrolase</keyword>
<dbReference type="InterPro" id="IPR014756">
    <property type="entry name" value="Ig_E-set"/>
</dbReference>
<keyword evidence="3" id="KW-0479">Metal-binding</keyword>
<feature type="compositionally biased region" description="Low complexity" evidence="6">
    <location>
        <begin position="1908"/>
        <end position="1934"/>
    </location>
</feature>
<evidence type="ECO:0000256" key="5">
    <source>
        <dbReference type="ARBA" id="ARBA00023295"/>
    </source>
</evidence>
<dbReference type="Gene3D" id="2.60.40.1080">
    <property type="match status" value="1"/>
</dbReference>
<dbReference type="GO" id="GO:0004553">
    <property type="term" value="F:hydrolase activity, hydrolyzing O-glycosyl compounds"/>
    <property type="evidence" value="ECO:0007669"/>
    <property type="project" value="InterPro"/>
</dbReference>
<dbReference type="Gene3D" id="3.20.20.80">
    <property type="entry name" value="Glycosidases"/>
    <property type="match status" value="2"/>
</dbReference>
<dbReference type="OrthoDB" id="9805159at2"/>
<dbReference type="InterPro" id="IPR013780">
    <property type="entry name" value="Glyco_hydro_b"/>
</dbReference>
<dbReference type="Pfam" id="PF00128">
    <property type="entry name" value="Alpha-amylase"/>
    <property type="match status" value="2"/>
</dbReference>
<dbReference type="PROSITE" id="PS50853">
    <property type="entry name" value="FN3"/>
    <property type="match status" value="2"/>
</dbReference>
<dbReference type="CDD" id="cd00063">
    <property type="entry name" value="FN3"/>
    <property type="match status" value="2"/>
</dbReference>
<evidence type="ECO:0000256" key="3">
    <source>
        <dbReference type="ARBA" id="ARBA00022723"/>
    </source>
</evidence>
<dbReference type="PANTHER" id="PTHR10357">
    <property type="entry name" value="ALPHA-AMYLASE FAMILY MEMBER"/>
    <property type="match status" value="1"/>
</dbReference>
<dbReference type="InterPro" id="IPR031319">
    <property type="entry name" value="A-amylase_C"/>
</dbReference>
<name>A0A1M6V0W6_9FIRM</name>
<reference evidence="8 9" key="1">
    <citation type="submission" date="2016-11" db="EMBL/GenBank/DDBJ databases">
        <authorList>
            <person name="Jaros S."/>
            <person name="Januszkiewicz K."/>
            <person name="Wedrychowicz H."/>
        </authorList>
    </citation>
    <scope>NUCLEOTIDE SEQUENCE [LARGE SCALE GENOMIC DNA]</scope>
    <source>
        <strain evidence="8 9">DSM 15929</strain>
    </source>
</reference>
<dbReference type="GO" id="GO:0046872">
    <property type="term" value="F:metal ion binding"/>
    <property type="evidence" value="ECO:0007669"/>
    <property type="project" value="UniProtKB-KW"/>
</dbReference>
<feature type="region of interest" description="Disordered" evidence="6">
    <location>
        <begin position="1901"/>
        <end position="1949"/>
    </location>
</feature>
<gene>
    <name evidence="8" type="ORF">SAMN02745136_03270</name>
</gene>
<dbReference type="SMART" id="SM00642">
    <property type="entry name" value="Aamy"/>
    <property type="match status" value="1"/>
</dbReference>
<feature type="region of interest" description="Disordered" evidence="6">
    <location>
        <begin position="747"/>
        <end position="766"/>
    </location>
</feature>
<dbReference type="Gene3D" id="2.60.40.1180">
    <property type="entry name" value="Golgi alpha-mannosidase II"/>
    <property type="match status" value="1"/>
</dbReference>